<evidence type="ECO:0000313" key="1">
    <source>
        <dbReference type="EMBL" id="CAG7596094.1"/>
    </source>
</evidence>
<dbReference type="AlphaFoldDB" id="A0A8S4C4Z4"/>
<proteinExistence type="predicted"/>
<sequence length="36" mass="3969">MKRKDILTRSFADGSELSIPIFYCPGTDEGASSVYI</sequence>
<evidence type="ECO:0000313" key="2">
    <source>
        <dbReference type="Proteomes" id="UP000837675"/>
    </source>
</evidence>
<protein>
    <submittedName>
        <fullName evidence="1">Uncharacterized protein</fullName>
    </submittedName>
</protein>
<accession>A0A8S4C4Z4</accession>
<name>A0A8S4C4Z4_9ACAR</name>
<reference evidence="1" key="1">
    <citation type="submission" date="2021-06" db="EMBL/GenBank/DDBJ databases">
        <authorList>
            <person name="Nardi T."/>
            <person name="Nardi T."/>
        </authorList>
    </citation>
    <scope>NUCLEOTIDE SEQUENCE</scope>
</reference>
<organism evidence="1 2">
    <name type="scientific">Hyalomma marginatum</name>
    <dbReference type="NCBI Taxonomy" id="34627"/>
    <lineage>
        <taxon>Eukaryota</taxon>
        <taxon>Metazoa</taxon>
        <taxon>Ecdysozoa</taxon>
        <taxon>Arthropoda</taxon>
        <taxon>Chelicerata</taxon>
        <taxon>Arachnida</taxon>
        <taxon>Acari</taxon>
        <taxon>Parasitiformes</taxon>
        <taxon>Ixodida</taxon>
        <taxon>Ixodoidea</taxon>
        <taxon>Ixodidae</taxon>
        <taxon>Hyalomminae</taxon>
        <taxon>Hyalomma</taxon>
    </lineage>
</organism>
<gene>
    <name evidence="1" type="ORF">MHYMCMPASI_00857</name>
</gene>
<dbReference type="EMBL" id="CAJVAF010000315">
    <property type="protein sequence ID" value="CAG7596094.1"/>
    <property type="molecule type" value="Genomic_DNA"/>
</dbReference>
<keyword evidence="2" id="KW-1185">Reference proteome</keyword>
<dbReference type="Proteomes" id="UP000837675">
    <property type="component" value="Unassembled WGS sequence"/>
</dbReference>
<comment type="caution">
    <text evidence="1">The sequence shown here is derived from an EMBL/GenBank/DDBJ whole genome shotgun (WGS) entry which is preliminary data.</text>
</comment>